<dbReference type="PANTHER" id="PTHR46417:SF1">
    <property type="entry name" value="TRNA (GUANINE-N(1)-)-METHYLTRANSFERASE"/>
    <property type="match status" value="1"/>
</dbReference>
<feature type="domain" description="tRNA methyltransferase TRMD/TRM10-type" evidence="18">
    <location>
        <begin position="1"/>
        <end position="223"/>
    </location>
</feature>
<keyword evidence="8 15" id="KW-0489">Methyltransferase</keyword>
<evidence type="ECO:0000256" key="12">
    <source>
        <dbReference type="ARBA" id="ARBA00029736"/>
    </source>
</evidence>
<dbReference type="EC" id="2.1.1.228" evidence="5 15"/>
<dbReference type="GO" id="GO:0005829">
    <property type="term" value="C:cytosol"/>
    <property type="evidence" value="ECO:0007669"/>
    <property type="project" value="TreeGrafter"/>
</dbReference>
<accession>A0A0D2JHC0</accession>
<dbReference type="CDD" id="cd18080">
    <property type="entry name" value="TrmD-like"/>
    <property type="match status" value="1"/>
</dbReference>
<dbReference type="Proteomes" id="UP000032233">
    <property type="component" value="Unassembled WGS sequence"/>
</dbReference>
<comment type="similarity">
    <text evidence="3 15 17">Belongs to the RNA methyltransferase TrmD family.</text>
</comment>
<evidence type="ECO:0000256" key="11">
    <source>
        <dbReference type="ARBA" id="ARBA00022694"/>
    </source>
</evidence>
<dbReference type="Gene3D" id="1.10.1270.20">
    <property type="entry name" value="tRNA(m1g37)methyltransferase, domain 2"/>
    <property type="match status" value="1"/>
</dbReference>
<evidence type="ECO:0000259" key="18">
    <source>
        <dbReference type="Pfam" id="PF01746"/>
    </source>
</evidence>
<dbReference type="NCBIfam" id="NF000648">
    <property type="entry name" value="PRK00026.1"/>
    <property type="match status" value="1"/>
</dbReference>
<organism evidence="19 20">
    <name type="scientific">Dethiosulfatarculus sandiegensis</name>
    <dbReference type="NCBI Taxonomy" id="1429043"/>
    <lineage>
        <taxon>Bacteria</taxon>
        <taxon>Pseudomonadati</taxon>
        <taxon>Thermodesulfobacteriota</taxon>
        <taxon>Desulfarculia</taxon>
        <taxon>Desulfarculales</taxon>
        <taxon>Desulfarculaceae</taxon>
        <taxon>Dethiosulfatarculus</taxon>
    </lineage>
</organism>
<evidence type="ECO:0000256" key="4">
    <source>
        <dbReference type="ARBA" id="ARBA00011738"/>
    </source>
</evidence>
<evidence type="ECO:0000256" key="17">
    <source>
        <dbReference type="RuleBase" id="RU003464"/>
    </source>
</evidence>
<sequence length="246" mass="27068">MIFDILTLLPEVCDLYCRTSIMGRARDKGLIEVRVTNIRDFATDKHRTVDDSPYGGGDGMVMMPGPLMAALESLPAEPKGRRIMLSPQGRPFDQDLAGELTREPRLTLICGRYEGLDQRALDLSGAEEISLGDFVLTGGELGALCLVDAVARLLPGVLGGKDSAQADSFMDGLLEHPHYTRPAVFQGLSVPEILLSGNHAAIERWRRNESLRHTLEKRPDLLPKVQLSQEDKEALARIKAELKNKA</sequence>
<keyword evidence="9 15" id="KW-0808">Transferase</keyword>
<dbReference type="Gene3D" id="3.40.1280.10">
    <property type="match status" value="1"/>
</dbReference>
<dbReference type="GO" id="GO:0052906">
    <property type="term" value="F:tRNA (guanine(37)-N1)-methyltransferase activity"/>
    <property type="evidence" value="ECO:0007669"/>
    <property type="project" value="UniProtKB-UniRule"/>
</dbReference>
<dbReference type="HAMAP" id="MF_00605">
    <property type="entry name" value="TrmD"/>
    <property type="match status" value="1"/>
</dbReference>
<keyword evidence="20" id="KW-1185">Reference proteome</keyword>
<dbReference type="Pfam" id="PF01746">
    <property type="entry name" value="tRNA_m1G_MT"/>
    <property type="match status" value="1"/>
</dbReference>
<comment type="caution">
    <text evidence="19">The sequence shown here is derived from an EMBL/GenBank/DDBJ whole genome shotgun (WGS) entry which is preliminary data.</text>
</comment>
<comment type="subcellular location">
    <subcellularLocation>
        <location evidence="2 15 17">Cytoplasm</location>
    </subcellularLocation>
</comment>
<evidence type="ECO:0000256" key="2">
    <source>
        <dbReference type="ARBA" id="ARBA00004496"/>
    </source>
</evidence>
<name>A0A0D2JHC0_9BACT</name>
<dbReference type="NCBIfam" id="TIGR00088">
    <property type="entry name" value="trmD"/>
    <property type="match status" value="1"/>
</dbReference>
<dbReference type="InterPro" id="IPR029028">
    <property type="entry name" value="Alpha/beta_knot_MTases"/>
</dbReference>
<evidence type="ECO:0000256" key="6">
    <source>
        <dbReference type="ARBA" id="ARBA00014679"/>
    </source>
</evidence>
<evidence type="ECO:0000256" key="8">
    <source>
        <dbReference type="ARBA" id="ARBA00022603"/>
    </source>
</evidence>
<keyword evidence="7 15" id="KW-0963">Cytoplasm</keyword>
<gene>
    <name evidence="15" type="primary">trmD</name>
    <name evidence="19" type="ORF">X474_05165</name>
</gene>
<dbReference type="SUPFAM" id="SSF75217">
    <property type="entry name" value="alpha/beta knot"/>
    <property type="match status" value="1"/>
</dbReference>
<dbReference type="EMBL" id="AZAC01000004">
    <property type="protein sequence ID" value="KIX15141.1"/>
    <property type="molecule type" value="Genomic_DNA"/>
</dbReference>
<evidence type="ECO:0000256" key="3">
    <source>
        <dbReference type="ARBA" id="ARBA00007630"/>
    </source>
</evidence>
<dbReference type="InParanoid" id="A0A0D2JHC0"/>
<keyword evidence="11 15" id="KW-0819">tRNA processing</keyword>
<feature type="binding site" evidence="15 16">
    <location>
        <begin position="131"/>
        <end position="136"/>
    </location>
    <ligand>
        <name>S-adenosyl-L-methionine</name>
        <dbReference type="ChEBI" id="CHEBI:59789"/>
    </ligand>
</feature>
<dbReference type="InterPro" id="IPR002649">
    <property type="entry name" value="tRNA_m1G_MeTrfase_TrmD"/>
</dbReference>
<evidence type="ECO:0000256" key="15">
    <source>
        <dbReference type="HAMAP-Rule" id="MF_00605"/>
    </source>
</evidence>
<comment type="catalytic activity">
    <reaction evidence="14 15 17">
        <text>guanosine(37) in tRNA + S-adenosyl-L-methionine = N(1)-methylguanosine(37) in tRNA + S-adenosyl-L-homocysteine + H(+)</text>
        <dbReference type="Rhea" id="RHEA:36899"/>
        <dbReference type="Rhea" id="RHEA-COMP:10145"/>
        <dbReference type="Rhea" id="RHEA-COMP:10147"/>
        <dbReference type="ChEBI" id="CHEBI:15378"/>
        <dbReference type="ChEBI" id="CHEBI:57856"/>
        <dbReference type="ChEBI" id="CHEBI:59789"/>
        <dbReference type="ChEBI" id="CHEBI:73542"/>
        <dbReference type="ChEBI" id="CHEBI:74269"/>
        <dbReference type="EC" id="2.1.1.228"/>
    </reaction>
</comment>
<evidence type="ECO:0000256" key="13">
    <source>
        <dbReference type="ARBA" id="ARBA00033392"/>
    </source>
</evidence>
<evidence type="ECO:0000256" key="10">
    <source>
        <dbReference type="ARBA" id="ARBA00022691"/>
    </source>
</evidence>
<keyword evidence="10 15" id="KW-0949">S-adenosyl-L-methionine</keyword>
<evidence type="ECO:0000256" key="14">
    <source>
        <dbReference type="ARBA" id="ARBA00047783"/>
    </source>
</evidence>
<dbReference type="InterPro" id="IPR023148">
    <property type="entry name" value="tRNA_m1G_MeTrfase_C_sf"/>
</dbReference>
<evidence type="ECO:0000256" key="1">
    <source>
        <dbReference type="ARBA" id="ARBA00002634"/>
    </source>
</evidence>
<evidence type="ECO:0000256" key="5">
    <source>
        <dbReference type="ARBA" id="ARBA00012807"/>
    </source>
</evidence>
<evidence type="ECO:0000256" key="9">
    <source>
        <dbReference type="ARBA" id="ARBA00022679"/>
    </source>
</evidence>
<dbReference type="PANTHER" id="PTHR46417">
    <property type="entry name" value="TRNA (GUANINE-N(1)-)-METHYLTRANSFERASE"/>
    <property type="match status" value="1"/>
</dbReference>
<dbReference type="FunFam" id="3.40.1280.10:FF:000001">
    <property type="entry name" value="tRNA (guanine-N(1)-)-methyltransferase"/>
    <property type="match status" value="1"/>
</dbReference>
<feature type="binding site" evidence="15 16">
    <location>
        <position position="111"/>
    </location>
    <ligand>
        <name>S-adenosyl-L-methionine</name>
        <dbReference type="ChEBI" id="CHEBI:59789"/>
    </ligand>
</feature>
<comment type="subunit">
    <text evidence="4 15 17">Homodimer.</text>
</comment>
<dbReference type="GO" id="GO:0002939">
    <property type="term" value="P:tRNA N1-guanine methylation"/>
    <property type="evidence" value="ECO:0007669"/>
    <property type="project" value="TreeGrafter"/>
</dbReference>
<evidence type="ECO:0000313" key="20">
    <source>
        <dbReference type="Proteomes" id="UP000032233"/>
    </source>
</evidence>
<comment type="function">
    <text evidence="1 15 17">Specifically methylates guanosine-37 in various tRNAs.</text>
</comment>
<evidence type="ECO:0000256" key="16">
    <source>
        <dbReference type="PIRSR" id="PIRSR000386-1"/>
    </source>
</evidence>
<dbReference type="RefSeq" id="WP_044347089.1">
    <property type="nucleotide sequence ID" value="NZ_AZAC01000004.1"/>
</dbReference>
<dbReference type="FunCoup" id="A0A0D2JHC0">
    <property type="interactions" value="502"/>
</dbReference>
<proteinExistence type="inferred from homology"/>
<dbReference type="InterPro" id="IPR029026">
    <property type="entry name" value="tRNA_m1G_MTases_N"/>
</dbReference>
<dbReference type="PIRSF" id="PIRSF000386">
    <property type="entry name" value="tRNA_mtase"/>
    <property type="match status" value="1"/>
</dbReference>
<dbReference type="InterPro" id="IPR016009">
    <property type="entry name" value="tRNA_MeTrfase_TRMD/TRM10"/>
</dbReference>
<dbReference type="AlphaFoldDB" id="A0A0D2JHC0"/>
<protein>
    <recommendedName>
        <fullName evidence="6 15">tRNA (guanine-N(1)-)-methyltransferase</fullName>
        <ecNumber evidence="5 15">2.1.1.228</ecNumber>
    </recommendedName>
    <alternativeName>
        <fullName evidence="12 15">M1G-methyltransferase</fullName>
    </alternativeName>
    <alternativeName>
        <fullName evidence="13 15">tRNA [GM37] methyltransferase</fullName>
    </alternativeName>
</protein>
<reference evidence="19 20" key="1">
    <citation type="submission" date="2013-11" db="EMBL/GenBank/DDBJ databases">
        <title>Metagenomic analysis of a methanogenic consortium involved in long chain n-alkane degradation.</title>
        <authorList>
            <person name="Davidova I.A."/>
            <person name="Callaghan A.V."/>
            <person name="Wawrik B."/>
            <person name="Pruitt S."/>
            <person name="Marks C."/>
            <person name="Duncan K.E."/>
            <person name="Suflita J.M."/>
        </authorList>
    </citation>
    <scope>NUCLEOTIDE SEQUENCE [LARGE SCALE GENOMIC DNA]</scope>
    <source>
        <strain evidence="19 20">SPR</strain>
    </source>
</reference>
<dbReference type="STRING" id="1429043.X474_05165"/>
<dbReference type="FunFam" id="1.10.1270.20:FF:000001">
    <property type="entry name" value="tRNA (guanine-N(1)-)-methyltransferase"/>
    <property type="match status" value="1"/>
</dbReference>
<evidence type="ECO:0000313" key="19">
    <source>
        <dbReference type="EMBL" id="KIX15141.1"/>
    </source>
</evidence>
<dbReference type="OrthoDB" id="9807416at2"/>
<evidence type="ECO:0000256" key="7">
    <source>
        <dbReference type="ARBA" id="ARBA00022490"/>
    </source>
</evidence>
<dbReference type="PATRIC" id="fig|1429043.3.peg.1099"/>